<evidence type="ECO:0000256" key="8">
    <source>
        <dbReference type="ARBA" id="ARBA00023306"/>
    </source>
</evidence>
<dbReference type="Gene3D" id="3.90.190.20">
    <property type="entry name" value="Mur ligase, C-terminal domain"/>
    <property type="match status" value="1"/>
</dbReference>
<accession>A0ABY4ELZ8</accession>
<evidence type="ECO:0000256" key="11">
    <source>
        <dbReference type="RuleBase" id="RU004136"/>
    </source>
</evidence>
<keyword evidence="5 10" id="KW-0067">ATP-binding</keyword>
<dbReference type="Pfam" id="PF02875">
    <property type="entry name" value="Mur_ligase_C"/>
    <property type="match status" value="1"/>
</dbReference>
<dbReference type="InterPro" id="IPR004101">
    <property type="entry name" value="Mur_ligase_C"/>
</dbReference>
<comment type="pathway">
    <text evidence="10 11">Cell wall biogenesis; peptidoglycan biosynthesis.</text>
</comment>
<dbReference type="GO" id="GO:0016874">
    <property type="term" value="F:ligase activity"/>
    <property type="evidence" value="ECO:0007669"/>
    <property type="project" value="UniProtKB-KW"/>
</dbReference>
<dbReference type="PANTHER" id="PTHR43024">
    <property type="entry name" value="UDP-N-ACETYLMURAMOYL-TRIPEPTIDE--D-ALANYL-D-ALANINE LIGASE"/>
    <property type="match status" value="1"/>
</dbReference>
<evidence type="ECO:0000256" key="5">
    <source>
        <dbReference type="ARBA" id="ARBA00022840"/>
    </source>
</evidence>
<evidence type="ECO:0000256" key="6">
    <source>
        <dbReference type="ARBA" id="ARBA00022960"/>
    </source>
</evidence>
<dbReference type="InterPro" id="IPR035911">
    <property type="entry name" value="MurE/MurF_N"/>
</dbReference>
<comment type="function">
    <text evidence="10 11">Involved in cell wall formation. Catalyzes the final step in the synthesis of UDP-N-acetylmuramoyl-pentapeptide, the precursor of murein.</text>
</comment>
<dbReference type="InterPro" id="IPR051046">
    <property type="entry name" value="MurCDEF_CellWall_CoF430Synth"/>
</dbReference>
<evidence type="ECO:0000256" key="4">
    <source>
        <dbReference type="ARBA" id="ARBA00022741"/>
    </source>
</evidence>
<dbReference type="Pfam" id="PF08245">
    <property type="entry name" value="Mur_ligase_M"/>
    <property type="match status" value="1"/>
</dbReference>
<keyword evidence="4 10" id="KW-0547">Nucleotide-binding</keyword>
<dbReference type="HAMAP" id="MF_02019">
    <property type="entry name" value="MurF"/>
    <property type="match status" value="1"/>
</dbReference>
<feature type="domain" description="Mur ligase central" evidence="13">
    <location>
        <begin position="112"/>
        <end position="290"/>
    </location>
</feature>
<keyword evidence="8 10" id="KW-0131">Cell cycle</keyword>
<sequence length="452" mass="50258">MKLEAAELTKIFPNFKGVANDRIPLKEIMTDTREETRQSLFIPIIGESFDAHDFMKKAIQHGAVAALWQEDKPLPSYVPTDFPVFFVQDTTEALQKLAAFYLNKVTPIVVGVTGSNGKTTTKDIAASVLATAYRTHKTSGNFNNHIGLPLTILSMPYETEALVLEMGMNHKGEISLLSNLAKPHYGIITNIGESHLENLGSKEGIAEAKLEIMEGLTADGKIIIDGDEPLLSHIKSDPRTVSCGFMEPVNYLARIERREDQQTTFYVNSEKYELPMAGRHNVKNASYIIALGEQLSISKENIQSGLKQLKMSGMRFEKHEGINHSLIINDAYNASPTSMKAVIEVVSQWKSKEYKVLVLGDMLELGSESRNLHGQVGSELPEEIDAVYTIGNEAEEISLAAKKAHPSMEARHFNHKEELAEQLLKKLSPETIVLLKASRKMKLEELLLDLTD</sequence>
<evidence type="ECO:0000256" key="1">
    <source>
        <dbReference type="ARBA" id="ARBA00022490"/>
    </source>
</evidence>
<keyword evidence="3 10" id="KW-0132">Cell division</keyword>
<evidence type="ECO:0000256" key="2">
    <source>
        <dbReference type="ARBA" id="ARBA00022598"/>
    </source>
</evidence>
<dbReference type="EC" id="6.3.2.10" evidence="10 11"/>
<dbReference type="Gene3D" id="3.40.1390.10">
    <property type="entry name" value="MurE/MurF, N-terminal domain"/>
    <property type="match status" value="1"/>
</dbReference>
<dbReference type="NCBIfam" id="TIGR01143">
    <property type="entry name" value="murF"/>
    <property type="match status" value="1"/>
</dbReference>
<dbReference type="InterPro" id="IPR005863">
    <property type="entry name" value="UDP-N-AcMur_synth"/>
</dbReference>
<reference evidence="14 15" key="1">
    <citation type="submission" date="2022-04" db="EMBL/GenBank/DDBJ databases">
        <title>Halobacillus sp. isolated from saltern.</title>
        <authorList>
            <person name="Won M."/>
            <person name="Lee C.-M."/>
            <person name="Woen H.-Y."/>
            <person name="Kwon S.-W."/>
        </authorList>
    </citation>
    <scope>NUCLEOTIDE SEQUENCE [LARGE SCALE GENOMIC DNA]</scope>
    <source>
        <strain evidence="14 15">SSBR10-3</strain>
    </source>
</reference>
<feature type="domain" description="Mur ligase C-terminal" evidence="12">
    <location>
        <begin position="314"/>
        <end position="439"/>
    </location>
</feature>
<evidence type="ECO:0000256" key="7">
    <source>
        <dbReference type="ARBA" id="ARBA00022984"/>
    </source>
</evidence>
<dbReference type="Proteomes" id="UP000831787">
    <property type="component" value="Chromosome"/>
</dbReference>
<dbReference type="RefSeq" id="WP_244708495.1">
    <property type="nucleotide sequence ID" value="NZ_CP095073.1"/>
</dbReference>
<dbReference type="PANTHER" id="PTHR43024:SF1">
    <property type="entry name" value="UDP-N-ACETYLMURAMOYL-TRIPEPTIDE--D-ALANYL-D-ALANINE LIGASE"/>
    <property type="match status" value="1"/>
</dbReference>
<proteinExistence type="inferred from homology"/>
<evidence type="ECO:0000256" key="3">
    <source>
        <dbReference type="ARBA" id="ARBA00022618"/>
    </source>
</evidence>
<evidence type="ECO:0000256" key="9">
    <source>
        <dbReference type="ARBA" id="ARBA00023316"/>
    </source>
</evidence>
<feature type="binding site" evidence="10">
    <location>
        <begin position="114"/>
        <end position="120"/>
    </location>
    <ligand>
        <name>ATP</name>
        <dbReference type="ChEBI" id="CHEBI:30616"/>
    </ligand>
</feature>
<comment type="catalytic activity">
    <reaction evidence="10 11">
        <text>D-alanyl-D-alanine + UDP-N-acetyl-alpha-D-muramoyl-L-alanyl-gamma-D-glutamyl-meso-2,6-diaminopimelate + ATP = UDP-N-acetyl-alpha-D-muramoyl-L-alanyl-gamma-D-glutamyl-meso-2,6-diaminopimeloyl-D-alanyl-D-alanine + ADP + phosphate + H(+)</text>
        <dbReference type="Rhea" id="RHEA:28374"/>
        <dbReference type="ChEBI" id="CHEBI:15378"/>
        <dbReference type="ChEBI" id="CHEBI:30616"/>
        <dbReference type="ChEBI" id="CHEBI:43474"/>
        <dbReference type="ChEBI" id="CHEBI:57822"/>
        <dbReference type="ChEBI" id="CHEBI:61386"/>
        <dbReference type="ChEBI" id="CHEBI:83905"/>
        <dbReference type="ChEBI" id="CHEBI:456216"/>
        <dbReference type="EC" id="6.3.2.10"/>
    </reaction>
</comment>
<organism evidence="14 15">
    <name type="scientific">Halobacillus salinarum</name>
    <dbReference type="NCBI Taxonomy" id="2932257"/>
    <lineage>
        <taxon>Bacteria</taxon>
        <taxon>Bacillati</taxon>
        <taxon>Bacillota</taxon>
        <taxon>Bacilli</taxon>
        <taxon>Bacillales</taxon>
        <taxon>Bacillaceae</taxon>
        <taxon>Halobacillus</taxon>
    </lineage>
</organism>
<keyword evidence="1 10" id="KW-0963">Cytoplasm</keyword>
<dbReference type="SUPFAM" id="SSF63418">
    <property type="entry name" value="MurE/MurF N-terminal domain"/>
    <property type="match status" value="1"/>
</dbReference>
<protein>
    <recommendedName>
        <fullName evidence="10 11">UDP-N-acetylmuramoyl-tripeptide--D-alanyl-D-alanine ligase</fullName>
        <ecNumber evidence="10 11">6.3.2.10</ecNumber>
    </recommendedName>
    <alternativeName>
        <fullName evidence="10">D-alanyl-D-alanine-adding enzyme</fullName>
    </alternativeName>
</protein>
<dbReference type="Gene3D" id="3.40.1190.10">
    <property type="entry name" value="Mur-like, catalytic domain"/>
    <property type="match status" value="1"/>
</dbReference>
<keyword evidence="6 10" id="KW-0133">Cell shape</keyword>
<keyword evidence="15" id="KW-1185">Reference proteome</keyword>
<keyword evidence="7 10" id="KW-0573">Peptidoglycan synthesis</keyword>
<dbReference type="InterPro" id="IPR036565">
    <property type="entry name" value="Mur-like_cat_sf"/>
</dbReference>
<dbReference type="EMBL" id="CP095073">
    <property type="protein sequence ID" value="UOQ43136.1"/>
    <property type="molecule type" value="Genomic_DNA"/>
</dbReference>
<dbReference type="InterPro" id="IPR036615">
    <property type="entry name" value="Mur_ligase_C_dom_sf"/>
</dbReference>
<evidence type="ECO:0000313" key="14">
    <source>
        <dbReference type="EMBL" id="UOQ43136.1"/>
    </source>
</evidence>
<dbReference type="SUPFAM" id="SSF53623">
    <property type="entry name" value="MurD-like peptide ligases, catalytic domain"/>
    <property type="match status" value="1"/>
</dbReference>
<keyword evidence="9 10" id="KW-0961">Cell wall biogenesis/degradation</keyword>
<keyword evidence="2 10" id="KW-0436">Ligase</keyword>
<comment type="similarity">
    <text evidence="10">Belongs to the MurCDEF family. MurF subfamily.</text>
</comment>
<evidence type="ECO:0000313" key="15">
    <source>
        <dbReference type="Proteomes" id="UP000831787"/>
    </source>
</evidence>
<dbReference type="InterPro" id="IPR013221">
    <property type="entry name" value="Mur_ligase_cen"/>
</dbReference>
<evidence type="ECO:0000256" key="10">
    <source>
        <dbReference type="HAMAP-Rule" id="MF_02019"/>
    </source>
</evidence>
<name>A0ABY4ELZ8_9BACI</name>
<comment type="subcellular location">
    <subcellularLocation>
        <location evidence="10 11">Cytoplasm</location>
    </subcellularLocation>
</comment>
<gene>
    <name evidence="10" type="primary">murF</name>
    <name evidence="14" type="ORF">MUN89_14455</name>
</gene>
<evidence type="ECO:0000259" key="12">
    <source>
        <dbReference type="Pfam" id="PF02875"/>
    </source>
</evidence>
<evidence type="ECO:0000259" key="13">
    <source>
        <dbReference type="Pfam" id="PF08245"/>
    </source>
</evidence>
<dbReference type="SUPFAM" id="SSF53244">
    <property type="entry name" value="MurD-like peptide ligases, peptide-binding domain"/>
    <property type="match status" value="1"/>
</dbReference>